<dbReference type="AlphaFoldDB" id="A0A8I2ADY9"/>
<organism evidence="1 2">
    <name type="scientific">Providencia huaxiensis</name>
    <dbReference type="NCBI Taxonomy" id="2027290"/>
    <lineage>
        <taxon>Bacteria</taxon>
        <taxon>Pseudomonadati</taxon>
        <taxon>Pseudomonadota</taxon>
        <taxon>Gammaproteobacteria</taxon>
        <taxon>Enterobacterales</taxon>
        <taxon>Morganellaceae</taxon>
        <taxon>Providencia</taxon>
    </lineage>
</organism>
<dbReference type="EMBL" id="JAGKLY010000003">
    <property type="protein sequence ID" value="MBQ0268549.1"/>
    <property type="molecule type" value="Genomic_DNA"/>
</dbReference>
<evidence type="ECO:0000313" key="2">
    <source>
        <dbReference type="Proteomes" id="UP000674270"/>
    </source>
</evidence>
<reference evidence="1" key="1">
    <citation type="submission" date="2021-03" db="EMBL/GenBank/DDBJ databases">
        <authorList>
            <person name="Stanton E."/>
        </authorList>
    </citation>
    <scope>NUCLEOTIDE SEQUENCE</scope>
    <source>
        <strain evidence="1">2020EL-00113</strain>
    </source>
</reference>
<accession>A0A8I2ADY9</accession>
<dbReference type="Proteomes" id="UP000674270">
    <property type="component" value="Unassembled WGS sequence"/>
</dbReference>
<dbReference type="RefSeq" id="WP_210848403.1">
    <property type="nucleotide sequence ID" value="NZ_JAGKLY010000003.1"/>
</dbReference>
<comment type="caution">
    <text evidence="1">The sequence shown here is derived from an EMBL/GenBank/DDBJ whole genome shotgun (WGS) entry which is preliminary data.</text>
</comment>
<name>A0A8I2ADY9_9GAMM</name>
<proteinExistence type="predicted"/>
<evidence type="ECO:0000313" key="1">
    <source>
        <dbReference type="EMBL" id="MBQ0268549.1"/>
    </source>
</evidence>
<sequence length="65" mass="7754">MPEIHKWNSDGEATAYMQCGYCELGKMKYMGVKNEEGEHLHRCVECDKSAYYIHEYPYRDPVFDR</sequence>
<protein>
    <submittedName>
        <fullName evidence="1">Uncharacterized protein</fullName>
    </submittedName>
</protein>
<gene>
    <name evidence="1" type="ORF">J7T18_09590</name>
</gene>